<sequence>MSKAPQPTASASICWVSMLDGDFLVADGCPSSTNKLEIPSPAEITSWVERESTPSRQNIEGAIQELKTTVISLSINNCYFSLSTS</sequence>
<dbReference type="AlphaFoldDB" id="A0A453BUE5"/>
<dbReference type="EnsemblPlants" id="AET2Gv20634600.5">
    <property type="protein sequence ID" value="AET2Gv20634600.5"/>
    <property type="gene ID" value="AET2Gv20634600"/>
</dbReference>
<accession>A0A453BUE5</accession>
<dbReference type="Gramene" id="AET2Gv20634600.17">
    <property type="protein sequence ID" value="AET2Gv20634600.17"/>
    <property type="gene ID" value="AET2Gv20634600"/>
</dbReference>
<evidence type="ECO:0000313" key="1">
    <source>
        <dbReference type="EnsemblPlants" id="AET2Gv20634600.5"/>
    </source>
</evidence>
<reference evidence="1" key="4">
    <citation type="submission" date="2019-03" db="UniProtKB">
        <authorList>
            <consortium name="EnsemblPlants"/>
        </authorList>
    </citation>
    <scope>IDENTIFICATION</scope>
</reference>
<organism evidence="1 2">
    <name type="scientific">Aegilops tauschii subsp. strangulata</name>
    <name type="common">Goatgrass</name>
    <dbReference type="NCBI Taxonomy" id="200361"/>
    <lineage>
        <taxon>Eukaryota</taxon>
        <taxon>Viridiplantae</taxon>
        <taxon>Streptophyta</taxon>
        <taxon>Embryophyta</taxon>
        <taxon>Tracheophyta</taxon>
        <taxon>Spermatophyta</taxon>
        <taxon>Magnoliopsida</taxon>
        <taxon>Liliopsida</taxon>
        <taxon>Poales</taxon>
        <taxon>Poaceae</taxon>
        <taxon>BOP clade</taxon>
        <taxon>Pooideae</taxon>
        <taxon>Triticodae</taxon>
        <taxon>Triticeae</taxon>
        <taxon>Triticinae</taxon>
        <taxon>Aegilops</taxon>
    </lineage>
</organism>
<dbReference type="Gramene" id="AET2Gv20634600.5">
    <property type="protein sequence ID" value="AET2Gv20634600.5"/>
    <property type="gene ID" value="AET2Gv20634600"/>
</dbReference>
<evidence type="ECO:0000313" key="2">
    <source>
        <dbReference type="Proteomes" id="UP000015105"/>
    </source>
</evidence>
<dbReference type="Proteomes" id="UP000015105">
    <property type="component" value="Chromosome 2D"/>
</dbReference>
<reference evidence="1" key="3">
    <citation type="journal article" date="2017" name="Nature">
        <title>Genome sequence of the progenitor of the wheat D genome Aegilops tauschii.</title>
        <authorList>
            <person name="Luo M.C."/>
            <person name="Gu Y.Q."/>
            <person name="Puiu D."/>
            <person name="Wang H."/>
            <person name="Twardziok S.O."/>
            <person name="Deal K.R."/>
            <person name="Huo N."/>
            <person name="Zhu T."/>
            <person name="Wang L."/>
            <person name="Wang Y."/>
            <person name="McGuire P.E."/>
            <person name="Liu S."/>
            <person name="Long H."/>
            <person name="Ramasamy R.K."/>
            <person name="Rodriguez J.C."/>
            <person name="Van S.L."/>
            <person name="Yuan L."/>
            <person name="Wang Z."/>
            <person name="Xia Z."/>
            <person name="Xiao L."/>
            <person name="Anderson O.D."/>
            <person name="Ouyang S."/>
            <person name="Liang Y."/>
            <person name="Zimin A.V."/>
            <person name="Pertea G."/>
            <person name="Qi P."/>
            <person name="Bennetzen J.L."/>
            <person name="Dai X."/>
            <person name="Dawson M.W."/>
            <person name="Muller H.G."/>
            <person name="Kugler K."/>
            <person name="Rivarola-Duarte L."/>
            <person name="Spannagl M."/>
            <person name="Mayer K.F.X."/>
            <person name="Lu F.H."/>
            <person name="Bevan M.W."/>
            <person name="Leroy P."/>
            <person name="Li P."/>
            <person name="You F.M."/>
            <person name="Sun Q."/>
            <person name="Liu Z."/>
            <person name="Lyons E."/>
            <person name="Wicker T."/>
            <person name="Salzberg S.L."/>
            <person name="Devos K.M."/>
            <person name="Dvorak J."/>
        </authorList>
    </citation>
    <scope>NUCLEOTIDE SEQUENCE [LARGE SCALE GENOMIC DNA]</scope>
    <source>
        <strain evidence="1">cv. AL8/78</strain>
    </source>
</reference>
<reference evidence="2" key="2">
    <citation type="journal article" date="2017" name="Nat. Plants">
        <title>The Aegilops tauschii genome reveals multiple impacts of transposons.</title>
        <authorList>
            <person name="Zhao G."/>
            <person name="Zou C."/>
            <person name="Li K."/>
            <person name="Wang K."/>
            <person name="Li T."/>
            <person name="Gao L."/>
            <person name="Zhang X."/>
            <person name="Wang H."/>
            <person name="Yang Z."/>
            <person name="Liu X."/>
            <person name="Jiang W."/>
            <person name="Mao L."/>
            <person name="Kong X."/>
            <person name="Jiao Y."/>
            <person name="Jia J."/>
        </authorList>
    </citation>
    <scope>NUCLEOTIDE SEQUENCE [LARGE SCALE GENOMIC DNA]</scope>
    <source>
        <strain evidence="2">cv. AL8/78</strain>
    </source>
</reference>
<dbReference type="Gramene" id="AET2Gv20634600.4">
    <property type="protein sequence ID" value="AET2Gv20634600.4"/>
    <property type="gene ID" value="AET2Gv20634600"/>
</dbReference>
<reference evidence="1" key="5">
    <citation type="journal article" date="2021" name="G3 (Bethesda)">
        <title>Aegilops tauschii genome assembly Aet v5.0 features greater sequence contiguity and improved annotation.</title>
        <authorList>
            <person name="Wang L."/>
            <person name="Zhu T."/>
            <person name="Rodriguez J.C."/>
            <person name="Deal K.R."/>
            <person name="Dubcovsky J."/>
            <person name="McGuire P.E."/>
            <person name="Lux T."/>
            <person name="Spannagl M."/>
            <person name="Mayer K.F.X."/>
            <person name="Baldrich P."/>
            <person name="Meyers B.C."/>
            <person name="Huo N."/>
            <person name="Gu Y.Q."/>
            <person name="Zhou H."/>
            <person name="Devos K.M."/>
            <person name="Bennetzen J.L."/>
            <person name="Unver T."/>
            <person name="Budak H."/>
            <person name="Gulick P.J."/>
            <person name="Galiba G."/>
            <person name="Kalapos B."/>
            <person name="Nelson D.R."/>
            <person name="Li P."/>
            <person name="You F.M."/>
            <person name="Luo M.C."/>
            <person name="Dvorak J."/>
        </authorList>
    </citation>
    <scope>NUCLEOTIDE SEQUENCE [LARGE SCALE GENOMIC DNA]</scope>
    <source>
        <strain evidence="1">cv. AL8/78</strain>
    </source>
</reference>
<dbReference type="EnsemblPlants" id="AET2Gv20634600.17">
    <property type="protein sequence ID" value="AET2Gv20634600.17"/>
    <property type="gene ID" value="AET2Gv20634600"/>
</dbReference>
<dbReference type="EnsemblPlants" id="AET2Gv20634600.4">
    <property type="protein sequence ID" value="AET2Gv20634600.4"/>
    <property type="gene ID" value="AET2Gv20634600"/>
</dbReference>
<reference evidence="2" key="1">
    <citation type="journal article" date="2014" name="Science">
        <title>Ancient hybridizations among the ancestral genomes of bread wheat.</title>
        <authorList>
            <consortium name="International Wheat Genome Sequencing Consortium,"/>
            <person name="Marcussen T."/>
            <person name="Sandve S.R."/>
            <person name="Heier L."/>
            <person name="Spannagl M."/>
            <person name="Pfeifer M."/>
            <person name="Jakobsen K.S."/>
            <person name="Wulff B.B."/>
            <person name="Steuernagel B."/>
            <person name="Mayer K.F."/>
            <person name="Olsen O.A."/>
        </authorList>
    </citation>
    <scope>NUCLEOTIDE SEQUENCE [LARGE SCALE GENOMIC DNA]</scope>
    <source>
        <strain evidence="2">cv. AL8/78</strain>
    </source>
</reference>
<protein>
    <submittedName>
        <fullName evidence="1">Uncharacterized protein</fullName>
    </submittedName>
</protein>
<keyword evidence="2" id="KW-1185">Reference proteome</keyword>
<name>A0A453BUE5_AEGTS</name>
<proteinExistence type="predicted"/>